<protein>
    <submittedName>
        <fullName evidence="1">Uncharacterized protein</fullName>
    </submittedName>
</protein>
<accession>A0A177BUJ1</accession>
<evidence type="ECO:0000313" key="2">
    <source>
        <dbReference type="Proteomes" id="UP000077069"/>
    </source>
</evidence>
<sequence length="178" mass="19947">MFARRGASPVITLCSVANVPHHLPHRGHVRTCGPHSKLSSTVAGEITRRSWHREVIHGHLVYDWETFLADAHPPAVWVLHQFRHVWRRGGSQLVLVEAVEILIKLRCMLLPLEAPLAYEEVIVYKHYTESLVVASVRPRHLACAWELWQLIIIVVSGALSGHILGKGLSDRLLGGLVP</sequence>
<dbReference type="Proteomes" id="UP000077069">
    <property type="component" value="Unassembled WGS sequence"/>
</dbReference>
<reference evidence="1 2" key="1">
    <citation type="submission" date="2016-05" db="EMBL/GenBank/DDBJ databases">
        <title>Comparative analysis of secretome profiles of manganese(II)-oxidizing ascomycete fungi.</title>
        <authorList>
            <consortium name="DOE Joint Genome Institute"/>
            <person name="Zeiner C.A."/>
            <person name="Purvine S.O."/>
            <person name="Zink E.M."/>
            <person name="Wu S."/>
            <person name="Pasa-Tolic L."/>
            <person name="Chaput D.L."/>
            <person name="Haridas S."/>
            <person name="Grigoriev I.V."/>
            <person name="Santelli C.M."/>
            <person name="Hansel C.M."/>
        </authorList>
    </citation>
    <scope>NUCLEOTIDE SEQUENCE [LARGE SCALE GENOMIC DNA]</scope>
    <source>
        <strain evidence="1 2">AP3s5-JAC2a</strain>
    </source>
</reference>
<dbReference type="InParanoid" id="A0A177BUJ1"/>
<organism evidence="1 2">
    <name type="scientific">Paraphaeosphaeria sporulosa</name>
    <dbReference type="NCBI Taxonomy" id="1460663"/>
    <lineage>
        <taxon>Eukaryota</taxon>
        <taxon>Fungi</taxon>
        <taxon>Dikarya</taxon>
        <taxon>Ascomycota</taxon>
        <taxon>Pezizomycotina</taxon>
        <taxon>Dothideomycetes</taxon>
        <taxon>Pleosporomycetidae</taxon>
        <taxon>Pleosporales</taxon>
        <taxon>Massarineae</taxon>
        <taxon>Didymosphaeriaceae</taxon>
        <taxon>Paraphaeosphaeria</taxon>
    </lineage>
</organism>
<keyword evidence="2" id="KW-1185">Reference proteome</keyword>
<gene>
    <name evidence="1" type="ORF">CC84DRAFT_1181957</name>
</gene>
<dbReference type="EMBL" id="KV441564">
    <property type="protein sequence ID" value="OAF98805.1"/>
    <property type="molecule type" value="Genomic_DNA"/>
</dbReference>
<evidence type="ECO:0000313" key="1">
    <source>
        <dbReference type="EMBL" id="OAF98805.1"/>
    </source>
</evidence>
<dbReference type="GeneID" id="28764070"/>
<proteinExistence type="predicted"/>
<dbReference type="AlphaFoldDB" id="A0A177BUJ1"/>
<dbReference type="RefSeq" id="XP_018029171.1">
    <property type="nucleotide sequence ID" value="XM_018180584.1"/>
</dbReference>
<name>A0A177BUJ1_9PLEO</name>